<evidence type="ECO:0000313" key="1">
    <source>
        <dbReference type="EMBL" id="AIW17283.1"/>
    </source>
</evidence>
<dbReference type="EMBL" id="CP009357">
    <property type="protein sequence ID" value="AIW17283.1"/>
    <property type="molecule type" value="Genomic_DNA"/>
</dbReference>
<dbReference type="KEGG" id="vtu:IX91_24745"/>
<dbReference type="Proteomes" id="UP000003836">
    <property type="component" value="Unassembled WGS sequence"/>
</dbReference>
<reference evidence="2 3" key="2">
    <citation type="journal article" date="2012" name="Int. J. Syst. Evol. Microbiol.">
        <title>Vibrio caribbeanicus sp. nov., isolated from the marine sponge Scleritoderma cyanea.</title>
        <authorList>
            <person name="Hoffmann M."/>
            <person name="Monday S.R."/>
            <person name="Allard M.W."/>
            <person name="Strain E.A."/>
            <person name="Whittaker P."/>
            <person name="Naum M."/>
            <person name="McCarthy P.J."/>
            <person name="Lopez J.V."/>
            <person name="Fischer M."/>
            <person name="Brown E.W."/>
        </authorList>
    </citation>
    <scope>NUCLEOTIDE SEQUENCE [LARGE SCALE GENOMIC DNA]</scope>
    <source>
        <strain evidence="2 3">ATCC 19109</strain>
    </source>
</reference>
<name>F9TDE7_9VIBR</name>
<keyword evidence="3" id="KW-1185">Reference proteome</keyword>
<accession>F9TDE7</accession>
<dbReference type="GeneID" id="23447934"/>
<dbReference type="eggNOG" id="COG1475">
    <property type="taxonomic scope" value="Bacteria"/>
</dbReference>
<reference evidence="2" key="1">
    <citation type="submission" date="2011-08" db="EMBL/GenBank/DDBJ databases">
        <authorList>
            <person name="Hoffman M."/>
            <person name="Strain E.A."/>
            <person name="Brown E."/>
            <person name="Allard M.W."/>
        </authorList>
    </citation>
    <scope>NUCLEOTIDE SEQUENCE</scope>
    <source>
        <strain evidence="2">ATCC 19109</strain>
    </source>
</reference>
<proteinExistence type="predicted"/>
<evidence type="ECO:0000313" key="2">
    <source>
        <dbReference type="EMBL" id="EGU46778.1"/>
    </source>
</evidence>
<sequence>MNLLRFLFLWAILIAQINKMTLFRAIFIDIKLGSKQNVQYLLNIGVWLKMSATSKLASILSSEQGQISCFEIEVFYLNQRRSKNPMHDEIKESIRSKGIQDPLHIVFHPVQKKWVLSQGGQTRLLICRELYDETKADSFLYPPVSKQKFTSDLDLCISHLVENNLRGDNTFLETANAVLNIRNLLAEGSEPTQELLAKEMSSRGMPIRRQSITAMMYLAEELAPYITNQAFLDCVSRKVVDAIRTLRNDLAEEMPSEKFDSALVEYVNSQPGNLSLKQIREHFLKKVVAPTTPGSRSNKAIAKSVSDAFGLSHVVSGSEELPSGFVVSLPQHIESPLQAEVCFFLASLSGVFDSSVSPEILAAMGLKDIGSDPADLASCVREHLNLTNADLSSLPSRVFCHASEEGFESLIRLIAGVRTSFNSNNQSMENQ</sequence>
<dbReference type="AlphaFoldDB" id="F9TDE7"/>
<reference evidence="1 4" key="3">
    <citation type="submission" date="2014-08" db="EMBL/GenBank/DDBJ databases">
        <title>First Complete Genome Sequence of the Shellfish Pathogen Vibrio tubiashii.</title>
        <authorList>
            <person name="Richards G.P."/>
            <person name="Needleman D.S."/>
            <person name="Watson M.A."/>
            <person name="Bono J.L."/>
        </authorList>
    </citation>
    <scope>NUCLEOTIDE SEQUENCE [LARGE SCALE GENOMIC DNA]</scope>
    <source>
        <strain evidence="1 4">ATCC 19109</strain>
        <plasmid evidence="1">p123</plasmid>
        <plasmid evidence="4">Plasmid p123</plasmid>
    </source>
</reference>
<evidence type="ECO:0000313" key="4">
    <source>
        <dbReference type="Proteomes" id="UP000030071"/>
    </source>
</evidence>
<dbReference type="EMBL" id="AFWI01000216">
    <property type="protein sequence ID" value="EGU46778.1"/>
    <property type="molecule type" value="Genomic_DNA"/>
</dbReference>
<dbReference type="Proteomes" id="UP000030071">
    <property type="component" value="Plasmid p123"/>
</dbReference>
<evidence type="ECO:0000313" key="3">
    <source>
        <dbReference type="Proteomes" id="UP000003836"/>
    </source>
</evidence>
<keyword evidence="1" id="KW-0614">Plasmid</keyword>
<protein>
    <recommendedName>
        <fullName evidence="5">ParB/Sulfiredoxin domain-containing protein</fullName>
    </recommendedName>
</protein>
<geneLocation type="plasmid" evidence="1 4">
    <name>p123</name>
</geneLocation>
<organism evidence="1 4">
    <name type="scientific">Vibrio tubiashii ATCC 19109</name>
    <dbReference type="NCBI Taxonomy" id="1051646"/>
    <lineage>
        <taxon>Bacteria</taxon>
        <taxon>Pseudomonadati</taxon>
        <taxon>Pseudomonadota</taxon>
        <taxon>Gammaproteobacteria</taxon>
        <taxon>Vibrionales</taxon>
        <taxon>Vibrionaceae</taxon>
        <taxon>Vibrio</taxon>
        <taxon>Vibrio oreintalis group</taxon>
    </lineage>
</organism>
<dbReference type="PATRIC" id="fig|1051646.9.peg.4663"/>
<dbReference type="HOGENOM" id="CLU_636075_0_0_6"/>
<dbReference type="RefSeq" id="WP_004748795.1">
    <property type="nucleotide sequence ID" value="NZ_AFWI01000216.1"/>
</dbReference>
<gene>
    <name evidence="1" type="ORF">IX91_24745</name>
    <name evidence="2" type="ORF">VITU9109_10312</name>
</gene>
<evidence type="ECO:0008006" key="5">
    <source>
        <dbReference type="Google" id="ProtNLM"/>
    </source>
</evidence>